<dbReference type="GO" id="GO:0001522">
    <property type="term" value="P:pseudouridine synthesis"/>
    <property type="evidence" value="ECO:0007669"/>
    <property type="project" value="InterPro"/>
</dbReference>
<comment type="similarity">
    <text evidence="1">Belongs to the pseudouridine synthase TruD family.</text>
</comment>
<dbReference type="GO" id="GO:0003723">
    <property type="term" value="F:RNA binding"/>
    <property type="evidence" value="ECO:0007669"/>
    <property type="project" value="InterPro"/>
</dbReference>
<protein>
    <submittedName>
        <fullName evidence="5">Uncharacterized protein</fullName>
    </submittedName>
</protein>
<dbReference type="InterPro" id="IPR020119">
    <property type="entry name" value="PsdUridine_synth_TruD_CS"/>
</dbReference>
<evidence type="ECO:0000256" key="1">
    <source>
        <dbReference type="ARBA" id="ARBA00007953"/>
    </source>
</evidence>
<dbReference type="EMBL" id="UZAI01004385">
    <property type="protein sequence ID" value="VDO85967.1"/>
    <property type="molecule type" value="Genomic_DNA"/>
</dbReference>
<sequence length="364" mass="40719">MDSKRPKLCSPKTDNADNEVDILQPREVGITTFVQPLVQGFEATLKNSVGPSIFSFAGTKDRRAITTQFVTAKGYLIRSKWADAIDLILKPTYAGSVCYTLHNIMLDLPFLRKVKEKFLQSGDAKGCADDCPLGIEKTLLLGIAKYGKTLNAIQMLPRNLRQLYVHSYQSFLWNHVASLRMTHQNPGDFFAKPGDLYYNDQNVITTDNYEDDINFDESVLETDNSSISSANSLPSSKLSFIHPLVVGENEKIPLNSVVLPVPGYAVQYPKNHSADWYTELLKEDCLTVKDFSHSVKDFALPGSYRKLIVVPEKVKYEFHEYSNPDIPLVKSDLQLLNGTITSSILTPASQNETQNNDICLDKGN</sequence>
<dbReference type="AlphaFoldDB" id="A0A183LZX5"/>
<dbReference type="Pfam" id="PF01142">
    <property type="entry name" value="TruD"/>
    <property type="match status" value="1"/>
</dbReference>
<dbReference type="PROSITE" id="PS01268">
    <property type="entry name" value="UPF0024"/>
    <property type="match status" value="1"/>
</dbReference>
<evidence type="ECO:0000256" key="2">
    <source>
        <dbReference type="ARBA" id="ARBA00022694"/>
    </source>
</evidence>
<dbReference type="STRING" id="48269.A0A183LZX5"/>
<dbReference type="GO" id="GO:0008033">
    <property type="term" value="P:tRNA processing"/>
    <property type="evidence" value="ECO:0007669"/>
    <property type="project" value="UniProtKB-KW"/>
</dbReference>
<keyword evidence="3" id="KW-0413">Isomerase</keyword>
<dbReference type="Gene3D" id="3.30.2350.20">
    <property type="entry name" value="TruD, catalytic domain"/>
    <property type="match status" value="1"/>
</dbReference>
<gene>
    <name evidence="5" type="ORF">SMRZ_LOCUS9350</name>
</gene>
<proteinExistence type="inferred from homology"/>
<accession>A0A183LZX5</accession>
<reference evidence="5 6" key="1">
    <citation type="submission" date="2018-11" db="EMBL/GenBank/DDBJ databases">
        <authorList>
            <consortium name="Pathogen Informatics"/>
        </authorList>
    </citation>
    <scope>NUCLEOTIDE SEQUENCE [LARGE SCALE GENOMIC DNA]</scope>
    <source>
        <strain evidence="5 6">Zambia</strain>
    </source>
</reference>
<evidence type="ECO:0000256" key="3">
    <source>
        <dbReference type="ARBA" id="ARBA00023235"/>
    </source>
</evidence>
<dbReference type="Gene3D" id="3.30.70.3160">
    <property type="match status" value="1"/>
</dbReference>
<evidence type="ECO:0000313" key="6">
    <source>
        <dbReference type="Proteomes" id="UP000277204"/>
    </source>
</evidence>
<dbReference type="PANTHER" id="PTHR13326">
    <property type="entry name" value="TRNA PSEUDOURIDINE SYNTHASE D"/>
    <property type="match status" value="1"/>
</dbReference>
<dbReference type="InterPro" id="IPR042214">
    <property type="entry name" value="TruD_catalytic"/>
</dbReference>
<dbReference type="GO" id="GO:0009982">
    <property type="term" value="F:pseudouridine synthase activity"/>
    <property type="evidence" value="ECO:0007669"/>
    <property type="project" value="InterPro"/>
</dbReference>
<dbReference type="SUPFAM" id="SSF55120">
    <property type="entry name" value="Pseudouridine synthase"/>
    <property type="match status" value="1"/>
</dbReference>
<dbReference type="PROSITE" id="PS50984">
    <property type="entry name" value="TRUD"/>
    <property type="match status" value="1"/>
</dbReference>
<dbReference type="Proteomes" id="UP000277204">
    <property type="component" value="Unassembled WGS sequence"/>
</dbReference>
<dbReference type="PANTHER" id="PTHR13326:SF31">
    <property type="entry name" value="PSEUDOURIDYLATE SYNTHASE 7 HOMOLOG"/>
    <property type="match status" value="1"/>
</dbReference>
<dbReference type="InterPro" id="IPR020103">
    <property type="entry name" value="PsdUridine_synth_cat_dom_sf"/>
</dbReference>
<organism evidence="5 6">
    <name type="scientific">Schistosoma margrebowiei</name>
    <dbReference type="NCBI Taxonomy" id="48269"/>
    <lineage>
        <taxon>Eukaryota</taxon>
        <taxon>Metazoa</taxon>
        <taxon>Spiralia</taxon>
        <taxon>Lophotrochozoa</taxon>
        <taxon>Platyhelminthes</taxon>
        <taxon>Trematoda</taxon>
        <taxon>Digenea</taxon>
        <taxon>Strigeidida</taxon>
        <taxon>Schistosomatoidea</taxon>
        <taxon>Schistosomatidae</taxon>
        <taxon>Schistosoma</taxon>
    </lineage>
</organism>
<evidence type="ECO:0000313" key="5">
    <source>
        <dbReference type="EMBL" id="VDO85967.1"/>
    </source>
</evidence>
<comment type="catalytic activity">
    <reaction evidence="4">
        <text>a uridine in tRNA = a pseudouridine in tRNA</text>
        <dbReference type="Rhea" id="RHEA:54572"/>
        <dbReference type="Rhea" id="RHEA-COMP:13339"/>
        <dbReference type="Rhea" id="RHEA-COMP:13934"/>
        <dbReference type="ChEBI" id="CHEBI:65314"/>
        <dbReference type="ChEBI" id="CHEBI:65315"/>
    </reaction>
</comment>
<keyword evidence="6" id="KW-1185">Reference proteome</keyword>
<dbReference type="InterPro" id="IPR011760">
    <property type="entry name" value="PsdUridine_synth_TruD_insert"/>
</dbReference>
<name>A0A183LZX5_9TREM</name>
<dbReference type="InterPro" id="IPR001656">
    <property type="entry name" value="PsdUridine_synth_TruD"/>
</dbReference>
<dbReference type="GO" id="GO:0005634">
    <property type="term" value="C:nucleus"/>
    <property type="evidence" value="ECO:0007669"/>
    <property type="project" value="TreeGrafter"/>
</dbReference>
<evidence type="ECO:0000256" key="4">
    <source>
        <dbReference type="ARBA" id="ARBA00036943"/>
    </source>
</evidence>
<keyword evidence="2" id="KW-0819">tRNA processing</keyword>